<dbReference type="Pfam" id="PF11399">
    <property type="entry name" value="DUF3192"/>
    <property type="match status" value="1"/>
</dbReference>
<dbReference type="EMBL" id="JAKIKT010000001">
    <property type="protein sequence ID" value="MCL2912956.1"/>
    <property type="molecule type" value="Genomic_DNA"/>
</dbReference>
<accession>A0ABT0N3C3</accession>
<keyword evidence="1" id="KW-0732">Signal</keyword>
<dbReference type="InterPro" id="IPR037873">
    <property type="entry name" value="BamE-like"/>
</dbReference>
<keyword evidence="3" id="KW-1185">Reference proteome</keyword>
<dbReference type="Gene3D" id="3.30.1450.10">
    <property type="match status" value="1"/>
</dbReference>
<name>A0ABT0N3C3_9GAMM</name>
<gene>
    <name evidence="2" type="ORF">L2725_04050</name>
</gene>
<comment type="caution">
    <text evidence="2">The sequence shown here is derived from an EMBL/GenBank/DDBJ whole genome shotgun (WGS) entry which is preliminary data.</text>
</comment>
<evidence type="ECO:0000256" key="1">
    <source>
        <dbReference type="ARBA" id="ARBA00022729"/>
    </source>
</evidence>
<evidence type="ECO:0000313" key="3">
    <source>
        <dbReference type="Proteomes" id="UP001202831"/>
    </source>
</evidence>
<sequence>MKAKFIPLLLAGVVSLGLSGCVINVGEDGHDNDWGGSSWKSEQNRNRELISNLTPGVAIEEIKKRMGTADFSEAYSKDNGLVEVLFYRTQRVHGDGKTSKDECTALVFKQGKLVGWGDRAYNSI</sequence>
<evidence type="ECO:0000313" key="2">
    <source>
        <dbReference type="EMBL" id="MCL2912956.1"/>
    </source>
</evidence>
<reference evidence="2 3" key="1">
    <citation type="submission" date="2022-01" db="EMBL/GenBank/DDBJ databases">
        <title>Whole genome-based taxonomy of the Shewanellaceae.</title>
        <authorList>
            <person name="Martin-Rodriguez A.J."/>
        </authorList>
    </citation>
    <scope>NUCLEOTIDE SEQUENCE [LARGE SCALE GENOMIC DNA]</scope>
    <source>
        <strain evidence="2 3">DSM 21332</strain>
    </source>
</reference>
<organism evidence="2 3">
    <name type="scientific">Shewanella corallii</name>
    <dbReference type="NCBI Taxonomy" id="560080"/>
    <lineage>
        <taxon>Bacteria</taxon>
        <taxon>Pseudomonadati</taxon>
        <taxon>Pseudomonadota</taxon>
        <taxon>Gammaproteobacteria</taxon>
        <taxon>Alteromonadales</taxon>
        <taxon>Shewanellaceae</taxon>
        <taxon>Shewanella</taxon>
    </lineage>
</organism>
<dbReference type="RefSeq" id="WP_249247756.1">
    <property type="nucleotide sequence ID" value="NZ_JAKIKT010000001.1"/>
</dbReference>
<dbReference type="InterPro" id="IPR021534">
    <property type="entry name" value="DUF3192"/>
</dbReference>
<protein>
    <submittedName>
        <fullName evidence="2">DUF3192 domain-containing protein</fullName>
    </submittedName>
</protein>
<proteinExistence type="predicted"/>
<dbReference type="PROSITE" id="PS51257">
    <property type="entry name" value="PROKAR_LIPOPROTEIN"/>
    <property type="match status" value="1"/>
</dbReference>
<dbReference type="Proteomes" id="UP001202831">
    <property type="component" value="Unassembled WGS sequence"/>
</dbReference>